<dbReference type="InterPro" id="IPR050832">
    <property type="entry name" value="Bact_Acetyltransf"/>
</dbReference>
<proteinExistence type="predicted"/>
<protein>
    <recommendedName>
        <fullName evidence="3">N-acetyltransferase domain-containing protein</fullName>
    </recommendedName>
</protein>
<dbReference type="PROSITE" id="PS51186">
    <property type="entry name" value="GNAT"/>
    <property type="match status" value="1"/>
</dbReference>
<evidence type="ECO:0000313" key="4">
    <source>
        <dbReference type="EMBL" id="CAA9508701.1"/>
    </source>
</evidence>
<dbReference type="InterPro" id="IPR016181">
    <property type="entry name" value="Acyl_CoA_acyltransferase"/>
</dbReference>
<dbReference type="AlphaFoldDB" id="A0A6J4SYR9"/>
<evidence type="ECO:0000256" key="2">
    <source>
        <dbReference type="ARBA" id="ARBA00023315"/>
    </source>
</evidence>
<dbReference type="CDD" id="cd04301">
    <property type="entry name" value="NAT_SF"/>
    <property type="match status" value="1"/>
</dbReference>
<feature type="domain" description="N-acetyltransferase" evidence="3">
    <location>
        <begin position="1"/>
        <end position="153"/>
    </location>
</feature>
<dbReference type="Pfam" id="PF13508">
    <property type="entry name" value="Acetyltransf_7"/>
    <property type="match status" value="1"/>
</dbReference>
<dbReference type="SUPFAM" id="SSF55729">
    <property type="entry name" value="Acyl-CoA N-acyltransferases (Nat)"/>
    <property type="match status" value="1"/>
</dbReference>
<dbReference type="PANTHER" id="PTHR43877:SF2">
    <property type="entry name" value="AMINOALKYLPHOSPHONATE N-ACETYLTRANSFERASE-RELATED"/>
    <property type="match status" value="1"/>
</dbReference>
<evidence type="ECO:0000256" key="1">
    <source>
        <dbReference type="ARBA" id="ARBA00022679"/>
    </source>
</evidence>
<accession>A0A6J4SYR9</accession>
<dbReference type="InterPro" id="IPR000182">
    <property type="entry name" value="GNAT_dom"/>
</dbReference>
<reference evidence="4" key="1">
    <citation type="submission" date="2020-02" db="EMBL/GenBank/DDBJ databases">
        <authorList>
            <person name="Meier V. D."/>
        </authorList>
    </citation>
    <scope>NUCLEOTIDE SEQUENCE</scope>
    <source>
        <strain evidence="4">AVDCRST_MAG53</strain>
    </source>
</reference>
<dbReference type="Gene3D" id="3.40.630.30">
    <property type="match status" value="1"/>
</dbReference>
<name>A0A6J4SYR9_9ACTN</name>
<gene>
    <name evidence="4" type="ORF">AVDCRST_MAG53-2794</name>
</gene>
<dbReference type="EMBL" id="CADCVR010000079">
    <property type="protein sequence ID" value="CAA9508701.1"/>
    <property type="molecule type" value="Genomic_DNA"/>
</dbReference>
<keyword evidence="2" id="KW-0012">Acyltransferase</keyword>
<sequence>MVRAATDEDRAFILEMARLACGLEGRHPVPAADDPSVLAMLPNAEDVAAVAVNDARQTIGAAWCHTHDPPLLLDDHGMALPEVALAVLPAARGRGVGASLLDAVADATRARAPALSLNVHLLHPAVRLYIRSGFRVAGHGRGWYGVAMRRPLGDQAHPSSGQQAR</sequence>
<dbReference type="GO" id="GO:0016747">
    <property type="term" value="F:acyltransferase activity, transferring groups other than amino-acyl groups"/>
    <property type="evidence" value="ECO:0007669"/>
    <property type="project" value="InterPro"/>
</dbReference>
<keyword evidence="1" id="KW-0808">Transferase</keyword>
<evidence type="ECO:0000259" key="3">
    <source>
        <dbReference type="PROSITE" id="PS51186"/>
    </source>
</evidence>
<dbReference type="PANTHER" id="PTHR43877">
    <property type="entry name" value="AMINOALKYLPHOSPHONATE N-ACETYLTRANSFERASE-RELATED-RELATED"/>
    <property type="match status" value="1"/>
</dbReference>
<organism evidence="4">
    <name type="scientific">uncultured Solirubrobacteraceae bacterium</name>
    <dbReference type="NCBI Taxonomy" id="1162706"/>
    <lineage>
        <taxon>Bacteria</taxon>
        <taxon>Bacillati</taxon>
        <taxon>Actinomycetota</taxon>
        <taxon>Thermoleophilia</taxon>
        <taxon>Solirubrobacterales</taxon>
        <taxon>Solirubrobacteraceae</taxon>
        <taxon>environmental samples</taxon>
    </lineage>
</organism>